<dbReference type="InterPro" id="IPR000195">
    <property type="entry name" value="Rab-GAP-TBC_dom"/>
</dbReference>
<dbReference type="Ensembl" id="ENSSANT00000057638.1">
    <property type="protein sequence ID" value="ENSSANP00000054206.1"/>
    <property type="gene ID" value="ENSSANG00000027125.1"/>
</dbReference>
<evidence type="ECO:0000259" key="1">
    <source>
        <dbReference type="PROSITE" id="PS50086"/>
    </source>
</evidence>
<dbReference type="FunFam" id="1.10.10.750:FF:000001">
    <property type="entry name" value="TBC1 domain family member 10A"/>
    <property type="match status" value="1"/>
</dbReference>
<protein>
    <submittedName>
        <fullName evidence="2">TBC1 domain family, member 10b</fullName>
    </submittedName>
</protein>
<dbReference type="PANTHER" id="PTHR47219:SF17">
    <property type="entry name" value="TBC1 DOMAIN FAMILY MEMBER 10B"/>
    <property type="match status" value="1"/>
</dbReference>
<reference evidence="2" key="2">
    <citation type="submission" date="2025-09" db="UniProtKB">
        <authorList>
            <consortium name="Ensembl"/>
        </authorList>
    </citation>
    <scope>IDENTIFICATION</scope>
</reference>
<dbReference type="Pfam" id="PF00566">
    <property type="entry name" value="RabGAP-TBC"/>
    <property type="match status" value="1"/>
</dbReference>
<evidence type="ECO:0000313" key="2">
    <source>
        <dbReference type="Ensembl" id="ENSSANP00000054206.1"/>
    </source>
</evidence>
<dbReference type="GO" id="GO:0031267">
    <property type="term" value="F:small GTPase binding"/>
    <property type="evidence" value="ECO:0007669"/>
    <property type="project" value="TreeGrafter"/>
</dbReference>
<proteinExistence type="predicted"/>
<dbReference type="InterPro" id="IPR050302">
    <property type="entry name" value="Rab_GAP_TBC_domain"/>
</dbReference>
<dbReference type="Gene3D" id="1.10.472.80">
    <property type="entry name" value="Ypt/Rab-GAP domain of gyp1p, domain 3"/>
    <property type="match status" value="1"/>
</dbReference>
<dbReference type="InterPro" id="IPR035969">
    <property type="entry name" value="Rab-GAP_TBC_sf"/>
</dbReference>
<dbReference type="Proteomes" id="UP000472260">
    <property type="component" value="Unassembled WGS sequence"/>
</dbReference>
<name>A0A671P665_9TELE</name>
<accession>A0A671P665</accession>
<dbReference type="AlphaFoldDB" id="A0A671P665"/>
<dbReference type="PROSITE" id="PS50086">
    <property type="entry name" value="TBC_RABGAP"/>
    <property type="match status" value="1"/>
</dbReference>
<dbReference type="FunFam" id="1.10.472.80:FF:000008">
    <property type="entry name" value="TBC1 domain family member 10A"/>
    <property type="match status" value="1"/>
</dbReference>
<keyword evidence="3" id="KW-1185">Reference proteome</keyword>
<dbReference type="PANTHER" id="PTHR47219">
    <property type="entry name" value="RAB GTPASE-ACTIVATING PROTEIN 1-LIKE"/>
    <property type="match status" value="1"/>
</dbReference>
<dbReference type="Gene3D" id="1.10.10.750">
    <property type="entry name" value="Ypt/Rab-GAP domain of gyp1p, domain 1"/>
    <property type="match status" value="1"/>
</dbReference>
<feature type="domain" description="Rab-GAP TBC" evidence="1">
    <location>
        <begin position="91"/>
        <end position="236"/>
    </location>
</feature>
<reference evidence="2" key="1">
    <citation type="submission" date="2025-08" db="UniProtKB">
        <authorList>
            <consortium name="Ensembl"/>
        </authorList>
    </citation>
    <scope>IDENTIFICATION</scope>
</reference>
<evidence type="ECO:0000313" key="3">
    <source>
        <dbReference type="Proteomes" id="UP000472260"/>
    </source>
</evidence>
<sequence>CFLMSGTLESLSGLGEDGSSFGSDSEINGPVRRTDKYGFLGGCMLRLCPFEADIAVAVARQREMKWLDMFRNWDKWISRRFPKVKVRCRKGIPSSLRCKAWQLLSNSQELLESNPGKFEELEKDQGDPKWLDIIEKDLHRQFPFHEMFPQFYTSHTFTSPLLLIFSFIYRVGYQNPLDGDIFFSLLRRVCPMAYRHLKKFKIDPILYMTEWFMCIFSRTLPWSCVLRVWDMFFCEGVKIVFRVGLVLLKQMLGSVDKLREIQGMYETMERLRNIPPEAIREEVLVQEVRVITLSVTEALIERECSIQVRKWRESRGELTHQPGRRLHGTRAIFEQKHRAAAISSGGSLLFLGGHVPPPGPLRVSQPEYLNKTLLWREKHGGD</sequence>
<dbReference type="SUPFAM" id="SSF47923">
    <property type="entry name" value="Ypt/Rab-GAP domain of gyp1p"/>
    <property type="match status" value="2"/>
</dbReference>
<dbReference type="SMART" id="SM00164">
    <property type="entry name" value="TBC"/>
    <property type="match status" value="1"/>
</dbReference>
<dbReference type="GO" id="GO:0005096">
    <property type="term" value="F:GTPase activator activity"/>
    <property type="evidence" value="ECO:0007669"/>
    <property type="project" value="TreeGrafter"/>
</dbReference>
<organism evidence="2 3">
    <name type="scientific">Sinocyclocheilus anshuiensis</name>
    <dbReference type="NCBI Taxonomy" id="1608454"/>
    <lineage>
        <taxon>Eukaryota</taxon>
        <taxon>Metazoa</taxon>
        <taxon>Chordata</taxon>
        <taxon>Craniata</taxon>
        <taxon>Vertebrata</taxon>
        <taxon>Euteleostomi</taxon>
        <taxon>Actinopterygii</taxon>
        <taxon>Neopterygii</taxon>
        <taxon>Teleostei</taxon>
        <taxon>Ostariophysi</taxon>
        <taxon>Cypriniformes</taxon>
        <taxon>Cyprinidae</taxon>
        <taxon>Cyprininae</taxon>
        <taxon>Sinocyclocheilus</taxon>
    </lineage>
</organism>